<name>A0A3M7M3Z5_9PLEO</name>
<sequence length="107" mass="11977">MWLSLRPGNLLYLHALPDHLAASLKYWAYLAAMPGQADQDLLLCLQSSLRNALATFGVDSKQYRDIKLVVDEYMAKLAMEGLSISSESRREVGEEGEERVCGNMQVD</sequence>
<keyword evidence="3" id="KW-1185">Reference proteome</keyword>
<organism evidence="2 3">
    <name type="scientific">Pyrenophora seminiperda CCB06</name>
    <dbReference type="NCBI Taxonomy" id="1302712"/>
    <lineage>
        <taxon>Eukaryota</taxon>
        <taxon>Fungi</taxon>
        <taxon>Dikarya</taxon>
        <taxon>Ascomycota</taxon>
        <taxon>Pezizomycotina</taxon>
        <taxon>Dothideomycetes</taxon>
        <taxon>Pleosporomycetidae</taxon>
        <taxon>Pleosporales</taxon>
        <taxon>Pleosporineae</taxon>
        <taxon>Pleosporaceae</taxon>
        <taxon>Pyrenophora</taxon>
    </lineage>
</organism>
<protein>
    <submittedName>
        <fullName evidence="2">Uncharacterized protein</fullName>
    </submittedName>
</protein>
<gene>
    <name evidence="2" type="ORF">GMOD_00003033</name>
</gene>
<dbReference type="Proteomes" id="UP000265663">
    <property type="component" value="Unassembled WGS sequence"/>
</dbReference>
<dbReference type="AlphaFoldDB" id="A0A3M7M3Z5"/>
<dbReference type="OrthoDB" id="3833686at2759"/>
<reference evidence="2 3" key="1">
    <citation type="journal article" date="2014" name="PLoS ONE">
        <title>De novo Genome Assembly of the Fungal Plant Pathogen Pyrenophora semeniperda.</title>
        <authorList>
            <person name="Soliai M.M."/>
            <person name="Meyer S.E."/>
            <person name="Udall J.A."/>
            <person name="Elzinga D.E."/>
            <person name="Hermansen R.A."/>
            <person name="Bodily P.M."/>
            <person name="Hart A.A."/>
            <person name="Coleman C.E."/>
        </authorList>
    </citation>
    <scope>NUCLEOTIDE SEQUENCE [LARGE SCALE GENOMIC DNA]</scope>
    <source>
        <strain evidence="2 3">CCB06</strain>
        <tissue evidence="2">Mycelium</tissue>
    </source>
</reference>
<accession>A0A3M7M3Z5</accession>
<evidence type="ECO:0000256" key="1">
    <source>
        <dbReference type="SAM" id="MobiDB-lite"/>
    </source>
</evidence>
<evidence type="ECO:0000313" key="3">
    <source>
        <dbReference type="Proteomes" id="UP000265663"/>
    </source>
</evidence>
<evidence type="ECO:0000313" key="2">
    <source>
        <dbReference type="EMBL" id="RMZ69114.1"/>
    </source>
</evidence>
<proteinExistence type="predicted"/>
<feature type="region of interest" description="Disordered" evidence="1">
    <location>
        <begin position="88"/>
        <end position="107"/>
    </location>
</feature>
<dbReference type="EMBL" id="KE747817">
    <property type="protein sequence ID" value="RMZ69114.1"/>
    <property type="molecule type" value="Genomic_DNA"/>
</dbReference>